<keyword evidence="11" id="KW-0812">Transmembrane</keyword>
<dbReference type="PANTHER" id="PTHR46913">
    <property type="entry name" value="RING-H2 FINGER PROTEIN ATL16"/>
    <property type="match status" value="1"/>
</dbReference>
<evidence type="ECO:0000256" key="9">
    <source>
        <dbReference type="PROSITE-ProRule" id="PRU00175"/>
    </source>
</evidence>
<dbReference type="Gene3D" id="3.30.40.10">
    <property type="entry name" value="Zinc/RING finger domain, C3HC4 (zinc finger)"/>
    <property type="match status" value="1"/>
</dbReference>
<evidence type="ECO:0000256" key="2">
    <source>
        <dbReference type="ARBA" id="ARBA00004906"/>
    </source>
</evidence>
<keyword evidence="8" id="KW-0862">Zinc</keyword>
<dbReference type="Proteomes" id="UP000823775">
    <property type="component" value="Unassembled WGS sequence"/>
</dbReference>
<dbReference type="EMBL" id="JACEIK010002238">
    <property type="protein sequence ID" value="MCD9559897.1"/>
    <property type="molecule type" value="Genomic_DNA"/>
</dbReference>
<dbReference type="InterPro" id="IPR001841">
    <property type="entry name" value="Znf_RING"/>
</dbReference>
<evidence type="ECO:0000256" key="8">
    <source>
        <dbReference type="ARBA" id="ARBA00022833"/>
    </source>
</evidence>
<evidence type="ECO:0000256" key="10">
    <source>
        <dbReference type="SAM" id="MobiDB-lite"/>
    </source>
</evidence>
<evidence type="ECO:0000256" key="3">
    <source>
        <dbReference type="ARBA" id="ARBA00012483"/>
    </source>
</evidence>
<evidence type="ECO:0000256" key="11">
    <source>
        <dbReference type="SAM" id="Phobius"/>
    </source>
</evidence>
<keyword evidence="11" id="KW-1133">Transmembrane helix</keyword>
<dbReference type="EC" id="2.3.2.27" evidence="3"/>
<comment type="caution">
    <text evidence="13">The sequence shown here is derived from an EMBL/GenBank/DDBJ whole genome shotgun (WGS) entry which is preliminary data.</text>
</comment>
<comment type="catalytic activity">
    <reaction evidence="1">
        <text>S-ubiquitinyl-[E2 ubiquitin-conjugating enzyme]-L-cysteine + [acceptor protein]-L-lysine = [E2 ubiquitin-conjugating enzyme]-L-cysteine + N(6)-ubiquitinyl-[acceptor protein]-L-lysine.</text>
        <dbReference type="EC" id="2.3.2.27"/>
    </reaction>
</comment>
<keyword evidence="6 9" id="KW-0863">Zinc-finger</keyword>
<feature type="region of interest" description="Disordered" evidence="10">
    <location>
        <begin position="205"/>
        <end position="240"/>
    </location>
</feature>
<dbReference type="SMART" id="SM00184">
    <property type="entry name" value="RING"/>
    <property type="match status" value="1"/>
</dbReference>
<dbReference type="SUPFAM" id="SSF57850">
    <property type="entry name" value="RING/U-box"/>
    <property type="match status" value="1"/>
</dbReference>
<keyword evidence="4" id="KW-0808">Transferase</keyword>
<keyword evidence="5" id="KW-0479">Metal-binding</keyword>
<protein>
    <recommendedName>
        <fullName evidence="3">RING-type E3 ubiquitin transferase</fullName>
        <ecNumber evidence="3">2.3.2.27</ecNumber>
    </recommendedName>
</protein>
<gene>
    <name evidence="13" type="ORF">HAX54_018225</name>
</gene>
<dbReference type="Pfam" id="PF13639">
    <property type="entry name" value="zf-RING_2"/>
    <property type="match status" value="1"/>
</dbReference>
<keyword evidence="11" id="KW-0472">Membrane</keyword>
<dbReference type="CDD" id="cd16461">
    <property type="entry name" value="RING-H2_EL5-like"/>
    <property type="match status" value="1"/>
</dbReference>
<dbReference type="InterPro" id="IPR044600">
    <property type="entry name" value="ATL1/ATL16-like"/>
</dbReference>
<feature type="transmembrane region" description="Helical" evidence="11">
    <location>
        <begin position="53"/>
        <end position="74"/>
    </location>
</feature>
<dbReference type="PROSITE" id="PS50089">
    <property type="entry name" value="ZF_RING_2"/>
    <property type="match status" value="1"/>
</dbReference>
<sequence>MAWYNRKMLVIGKDKMAICLNCSPEKCPSECGLVSLLPPPSNPVRNENHHMPYYFVILLCVLGAIFVFICYMITLKKYNMSPRRSIEDLSGNSEDFTDENNGPDLDHPIWYIHTIGLPQSVIESIPEFRYKKTDALIDGIDCSVCLTEFEEDESLRLLPKCSHAFHVPCIDTWLSSHMNCPVCRAPIVSDLNAVLGINNVEISSTDVNDSSENGVNPVQNESRGNDLENQELDEGGNHEMRVRDENLDASSNEEGKIVGSLEKIHGVVDGKGKGLRASSDLAEHRVKVNAEMQPSLRSVSMDPSAVSVVRRAMIQMTLGNGEGCSNSDDQLAEEKTENSDAAAKRGNRNSSLYEAMKSSSFGRSLQKVPICVKRSFSTTSGRCSASTSDKEVKNITKTINVSEA</sequence>
<dbReference type="InterPro" id="IPR013083">
    <property type="entry name" value="Znf_RING/FYVE/PHD"/>
</dbReference>
<evidence type="ECO:0000256" key="6">
    <source>
        <dbReference type="ARBA" id="ARBA00022771"/>
    </source>
</evidence>
<feature type="region of interest" description="Disordered" evidence="10">
    <location>
        <begin position="320"/>
        <end position="348"/>
    </location>
</feature>
<evidence type="ECO:0000256" key="1">
    <source>
        <dbReference type="ARBA" id="ARBA00000900"/>
    </source>
</evidence>
<accession>A0ABS8ULX2</accession>
<reference evidence="13 14" key="1">
    <citation type="journal article" date="2021" name="BMC Genomics">
        <title>Datura genome reveals duplications of psychoactive alkaloid biosynthetic genes and high mutation rate following tissue culture.</title>
        <authorList>
            <person name="Rajewski A."/>
            <person name="Carter-House D."/>
            <person name="Stajich J."/>
            <person name="Litt A."/>
        </authorList>
    </citation>
    <scope>NUCLEOTIDE SEQUENCE [LARGE SCALE GENOMIC DNA]</scope>
    <source>
        <strain evidence="13">AR-01</strain>
    </source>
</reference>
<comment type="pathway">
    <text evidence="2">Protein modification; protein ubiquitination.</text>
</comment>
<keyword evidence="7" id="KW-0833">Ubl conjugation pathway</keyword>
<evidence type="ECO:0000313" key="14">
    <source>
        <dbReference type="Proteomes" id="UP000823775"/>
    </source>
</evidence>
<name>A0ABS8ULX2_DATST</name>
<feature type="compositionally biased region" description="Polar residues" evidence="10">
    <location>
        <begin position="205"/>
        <end position="222"/>
    </location>
</feature>
<evidence type="ECO:0000259" key="12">
    <source>
        <dbReference type="PROSITE" id="PS50089"/>
    </source>
</evidence>
<evidence type="ECO:0000256" key="7">
    <source>
        <dbReference type="ARBA" id="ARBA00022786"/>
    </source>
</evidence>
<evidence type="ECO:0000313" key="13">
    <source>
        <dbReference type="EMBL" id="MCD9559897.1"/>
    </source>
</evidence>
<evidence type="ECO:0000256" key="4">
    <source>
        <dbReference type="ARBA" id="ARBA00022679"/>
    </source>
</evidence>
<keyword evidence="14" id="KW-1185">Reference proteome</keyword>
<evidence type="ECO:0000256" key="5">
    <source>
        <dbReference type="ARBA" id="ARBA00022723"/>
    </source>
</evidence>
<proteinExistence type="predicted"/>
<organism evidence="13 14">
    <name type="scientific">Datura stramonium</name>
    <name type="common">Jimsonweed</name>
    <name type="synonym">Common thornapple</name>
    <dbReference type="NCBI Taxonomy" id="4076"/>
    <lineage>
        <taxon>Eukaryota</taxon>
        <taxon>Viridiplantae</taxon>
        <taxon>Streptophyta</taxon>
        <taxon>Embryophyta</taxon>
        <taxon>Tracheophyta</taxon>
        <taxon>Spermatophyta</taxon>
        <taxon>Magnoliopsida</taxon>
        <taxon>eudicotyledons</taxon>
        <taxon>Gunneridae</taxon>
        <taxon>Pentapetalae</taxon>
        <taxon>asterids</taxon>
        <taxon>lamiids</taxon>
        <taxon>Solanales</taxon>
        <taxon>Solanaceae</taxon>
        <taxon>Solanoideae</taxon>
        <taxon>Datureae</taxon>
        <taxon>Datura</taxon>
    </lineage>
</organism>
<feature type="domain" description="RING-type" evidence="12">
    <location>
        <begin position="142"/>
        <end position="184"/>
    </location>
</feature>
<dbReference type="PANTHER" id="PTHR46913:SF19">
    <property type="entry name" value="RING-TYPE E3 UBIQUITIN TRANSFERASE"/>
    <property type="match status" value="1"/>
</dbReference>